<reference evidence="2" key="1">
    <citation type="journal article" date="2024" name="Toxins">
        <title>Genome Sequence Analysis of Native Xenorhabdus Strains Isolated from Entomopathogenic Nematodes in Argentina.</title>
        <authorList>
            <person name="Palma L."/>
            <person name="Frizzo L."/>
            <person name="Kaiser S."/>
            <person name="Berry C."/>
            <person name="Caballero P."/>
            <person name="Bode H.B."/>
            <person name="Del Valle E.E."/>
        </authorList>
    </citation>
    <scope>NUCLEOTIDE SEQUENCE [LARGE SCALE GENOMIC DNA]</scope>
    <source>
        <strain evidence="2">12</strain>
    </source>
</reference>
<dbReference type="RefSeq" id="WP_319928888.1">
    <property type="nucleotide sequence ID" value="NZ_VCDN01000012.1"/>
</dbReference>
<organism evidence="1 2">
    <name type="scientific">Xenorhabdus santafensis</name>
    <dbReference type="NCBI Taxonomy" id="2582833"/>
    <lineage>
        <taxon>Bacteria</taxon>
        <taxon>Pseudomonadati</taxon>
        <taxon>Pseudomonadota</taxon>
        <taxon>Gammaproteobacteria</taxon>
        <taxon>Enterobacterales</taxon>
        <taxon>Morganellaceae</taxon>
        <taxon>Xenorhabdus</taxon>
    </lineage>
</organism>
<accession>A0ABU4S5I7</accession>
<dbReference type="EMBL" id="VCDN01000012">
    <property type="protein sequence ID" value="MDX7986454.1"/>
    <property type="molecule type" value="Genomic_DNA"/>
</dbReference>
<gene>
    <name evidence="1" type="ORF">FE392_03775</name>
</gene>
<dbReference type="Proteomes" id="UP001271890">
    <property type="component" value="Unassembled WGS sequence"/>
</dbReference>
<evidence type="ECO:0008006" key="3">
    <source>
        <dbReference type="Google" id="ProtNLM"/>
    </source>
</evidence>
<name>A0ABU4S5I7_9GAMM</name>
<dbReference type="InterPro" id="IPR032710">
    <property type="entry name" value="NTF2-like_dom_sf"/>
</dbReference>
<proteinExistence type="predicted"/>
<keyword evidence="2" id="KW-1185">Reference proteome</keyword>
<dbReference type="PIRSF" id="PIRSF029394">
    <property type="entry name" value="UCP029394"/>
    <property type="match status" value="1"/>
</dbReference>
<evidence type="ECO:0000313" key="1">
    <source>
        <dbReference type="EMBL" id="MDX7986454.1"/>
    </source>
</evidence>
<evidence type="ECO:0000313" key="2">
    <source>
        <dbReference type="Proteomes" id="UP001271890"/>
    </source>
</evidence>
<protein>
    <recommendedName>
        <fullName evidence="3">DUF4440 domain-containing protein</fullName>
    </recommendedName>
</protein>
<dbReference type="InterPro" id="IPR016918">
    <property type="entry name" value="UCP029394"/>
</dbReference>
<sequence length="134" mass="15430">MRKEQEITAYQSVFELSQWIEDVFTNQQQKGSAALEKLLDSFTPDFAMVTTAGQYVTLEQVKAMFNLNAGARAGLKIEIDECKVMTSNDEEVVLRYRERQTKDGVTHSRWSVVIISCVDGYPRWRYLHETTIAE</sequence>
<comment type="caution">
    <text evidence="1">The sequence shown here is derived from an EMBL/GenBank/DDBJ whole genome shotgun (WGS) entry which is preliminary data.</text>
</comment>
<dbReference type="SUPFAM" id="SSF54427">
    <property type="entry name" value="NTF2-like"/>
    <property type="match status" value="1"/>
</dbReference>
<dbReference type="Gene3D" id="3.10.450.50">
    <property type="match status" value="1"/>
</dbReference>